<name>A0A165BMA8_EXIGL</name>
<keyword evidence="2" id="KW-1185">Reference proteome</keyword>
<dbReference type="AlphaFoldDB" id="A0A165BMA8"/>
<organism evidence="1 2">
    <name type="scientific">Exidia glandulosa HHB12029</name>
    <dbReference type="NCBI Taxonomy" id="1314781"/>
    <lineage>
        <taxon>Eukaryota</taxon>
        <taxon>Fungi</taxon>
        <taxon>Dikarya</taxon>
        <taxon>Basidiomycota</taxon>
        <taxon>Agaricomycotina</taxon>
        <taxon>Agaricomycetes</taxon>
        <taxon>Auriculariales</taxon>
        <taxon>Exidiaceae</taxon>
        <taxon>Exidia</taxon>
    </lineage>
</organism>
<dbReference type="InParanoid" id="A0A165BMA8"/>
<sequence>MALGYEILEIYGTIFGITVRSRNVFANIGAIMKTIVGGELKALSKNIETSRVSGVDRLVAHAVETPMLEVPDRTDCAVQSSPSAAESDTELQHVLSTLAPPALARACCARLSGTLGGCPL</sequence>
<reference evidence="1 2" key="1">
    <citation type="journal article" date="2016" name="Mol. Biol. Evol.">
        <title>Comparative Genomics of Early-Diverging Mushroom-Forming Fungi Provides Insights into the Origins of Lignocellulose Decay Capabilities.</title>
        <authorList>
            <person name="Nagy L.G."/>
            <person name="Riley R."/>
            <person name="Tritt A."/>
            <person name="Adam C."/>
            <person name="Daum C."/>
            <person name="Floudas D."/>
            <person name="Sun H."/>
            <person name="Yadav J.S."/>
            <person name="Pangilinan J."/>
            <person name="Larsson K.H."/>
            <person name="Matsuura K."/>
            <person name="Barry K."/>
            <person name="Labutti K."/>
            <person name="Kuo R."/>
            <person name="Ohm R.A."/>
            <person name="Bhattacharya S.S."/>
            <person name="Shirouzu T."/>
            <person name="Yoshinaga Y."/>
            <person name="Martin F.M."/>
            <person name="Grigoriev I.V."/>
            <person name="Hibbett D.S."/>
        </authorList>
    </citation>
    <scope>NUCLEOTIDE SEQUENCE [LARGE SCALE GENOMIC DNA]</scope>
    <source>
        <strain evidence="1 2">HHB12029</strain>
    </source>
</reference>
<accession>A0A165BMA8</accession>
<protein>
    <submittedName>
        <fullName evidence="1">Uncharacterized protein</fullName>
    </submittedName>
</protein>
<dbReference type="InterPro" id="IPR035439">
    <property type="entry name" value="UPF0145_dom_sf"/>
</dbReference>
<dbReference type="SUPFAM" id="SSF117782">
    <property type="entry name" value="YbjQ-like"/>
    <property type="match status" value="1"/>
</dbReference>
<dbReference type="Proteomes" id="UP000077266">
    <property type="component" value="Unassembled WGS sequence"/>
</dbReference>
<evidence type="ECO:0000313" key="2">
    <source>
        <dbReference type="Proteomes" id="UP000077266"/>
    </source>
</evidence>
<proteinExistence type="predicted"/>
<dbReference type="Pfam" id="PF01906">
    <property type="entry name" value="YbjQ_1"/>
    <property type="match status" value="1"/>
</dbReference>
<dbReference type="InterPro" id="IPR002765">
    <property type="entry name" value="UPF0145_YbjQ-like"/>
</dbReference>
<dbReference type="OrthoDB" id="68104at2759"/>
<dbReference type="Gene3D" id="3.30.110.70">
    <property type="entry name" value="Hypothetical protein apc22750. Chain B"/>
    <property type="match status" value="1"/>
</dbReference>
<dbReference type="EMBL" id="KV426437">
    <property type="protein sequence ID" value="KZV80896.1"/>
    <property type="molecule type" value="Genomic_DNA"/>
</dbReference>
<gene>
    <name evidence="1" type="ORF">EXIGLDRAFT_780393</name>
</gene>
<evidence type="ECO:0000313" key="1">
    <source>
        <dbReference type="EMBL" id="KZV80896.1"/>
    </source>
</evidence>